<keyword evidence="4" id="KW-1185">Reference proteome</keyword>
<gene>
    <name evidence="3" type="ORF">L21SP2_1999</name>
</gene>
<feature type="transmembrane region" description="Helical" evidence="2">
    <location>
        <begin position="6"/>
        <end position="28"/>
    </location>
</feature>
<evidence type="ECO:0000313" key="3">
    <source>
        <dbReference type="EMBL" id="AHC15370.1"/>
    </source>
</evidence>
<dbReference type="GO" id="GO:0015385">
    <property type="term" value="F:sodium:proton antiporter activity"/>
    <property type="evidence" value="ECO:0007669"/>
    <property type="project" value="TreeGrafter"/>
</dbReference>
<evidence type="ECO:0000256" key="1">
    <source>
        <dbReference type="SAM" id="MobiDB-lite"/>
    </source>
</evidence>
<dbReference type="eggNOG" id="COG1320">
    <property type="taxonomic scope" value="Bacteria"/>
</dbReference>
<dbReference type="OrthoDB" id="371010at2"/>
<dbReference type="InterPro" id="IPR005133">
    <property type="entry name" value="PhaG_MnhG_YufB"/>
</dbReference>
<dbReference type="PATRIC" id="fig|1307761.3.peg.1992"/>
<feature type="compositionally biased region" description="Basic and acidic residues" evidence="1">
    <location>
        <begin position="99"/>
        <end position="111"/>
    </location>
</feature>
<dbReference type="PANTHER" id="PTHR34703">
    <property type="entry name" value="ANTIPORTER SUBUNIT MNHG2-RELATED"/>
    <property type="match status" value="1"/>
</dbReference>
<dbReference type="RefSeq" id="WP_024268287.1">
    <property type="nucleotide sequence ID" value="NC_023035.1"/>
</dbReference>
<dbReference type="AlphaFoldDB" id="V5WIB1"/>
<feature type="region of interest" description="Disordered" evidence="1">
    <location>
        <begin position="97"/>
        <end position="145"/>
    </location>
</feature>
<feature type="transmembrane region" description="Helical" evidence="2">
    <location>
        <begin position="40"/>
        <end position="58"/>
    </location>
</feature>
<dbReference type="EMBL" id="CP006939">
    <property type="protein sequence ID" value="AHC15370.1"/>
    <property type="molecule type" value="Genomic_DNA"/>
</dbReference>
<keyword evidence="2" id="KW-1133">Transmembrane helix</keyword>
<organism evidence="3 4">
    <name type="scientific">Salinispira pacifica</name>
    <dbReference type="NCBI Taxonomy" id="1307761"/>
    <lineage>
        <taxon>Bacteria</taxon>
        <taxon>Pseudomonadati</taxon>
        <taxon>Spirochaetota</taxon>
        <taxon>Spirochaetia</taxon>
        <taxon>Spirochaetales</taxon>
        <taxon>Spirochaetaceae</taxon>
        <taxon>Salinispira</taxon>
    </lineage>
</organism>
<accession>V5WIB1</accession>
<evidence type="ECO:0000313" key="4">
    <source>
        <dbReference type="Proteomes" id="UP000018680"/>
    </source>
</evidence>
<dbReference type="PANTHER" id="PTHR34703:SF1">
    <property type="entry name" value="ANTIPORTER SUBUNIT MNHG2-RELATED"/>
    <property type="match status" value="1"/>
</dbReference>
<dbReference type="STRING" id="1307761.L21SP2_1999"/>
<feature type="transmembrane region" description="Helical" evidence="2">
    <location>
        <begin position="64"/>
        <end position="91"/>
    </location>
</feature>
<dbReference type="Proteomes" id="UP000018680">
    <property type="component" value="Chromosome"/>
</dbReference>
<protein>
    <submittedName>
        <fullName evidence="3">Na(+) H(+) antiporter subunit G</fullName>
    </submittedName>
</protein>
<keyword evidence="2" id="KW-0472">Membrane</keyword>
<dbReference type="HOGENOM" id="CLU_121334_2_3_12"/>
<dbReference type="Pfam" id="PF03334">
    <property type="entry name" value="PhaG_MnhG_YufB"/>
    <property type="match status" value="1"/>
</dbReference>
<name>V5WIB1_9SPIO</name>
<dbReference type="NCBIfam" id="TIGR01300">
    <property type="entry name" value="CPA3_mnhG_phaG"/>
    <property type="match status" value="1"/>
</dbReference>
<dbReference type="KEGG" id="slr:L21SP2_1999"/>
<reference evidence="3 4" key="1">
    <citation type="journal article" date="2015" name="Stand. Genomic Sci.">
        <title>Complete genome sequence and description of Salinispira pacifica gen. nov., sp. nov., a novel spirochaete isolated form a hypersaline microbial mat.</title>
        <authorList>
            <person name="Ben Hania W."/>
            <person name="Joseph M."/>
            <person name="Schumann P."/>
            <person name="Bunk B."/>
            <person name="Fiebig A."/>
            <person name="Sproer C."/>
            <person name="Klenk H.P."/>
            <person name="Fardeau M.L."/>
            <person name="Spring S."/>
        </authorList>
    </citation>
    <scope>NUCLEOTIDE SEQUENCE [LARGE SCALE GENOMIC DNA]</scope>
    <source>
        <strain evidence="3 4">L21-RPul-D2</strain>
    </source>
</reference>
<feature type="compositionally biased region" description="Basic residues" evidence="1">
    <location>
        <begin position="112"/>
        <end position="133"/>
    </location>
</feature>
<proteinExistence type="predicted"/>
<evidence type="ECO:0000256" key="2">
    <source>
        <dbReference type="SAM" id="Phobius"/>
    </source>
</evidence>
<keyword evidence="2" id="KW-0812">Transmembrane</keyword>
<sequence>MELLREILAGIAFTLAGIFTLGGIIGLFRFPDAYTRLQAGSLAGTTSVISVFIGALILAPDWAIAGRIVIIIIFFLLSSPTGAHIVARFAWNSDLPAWKPRDQKRSGPERKMKPRRKRRLRNIMQKRLRRNRRQGPSGDAPEDME</sequence>